<dbReference type="GeneID" id="13179121"/>
<dbReference type="eggNOG" id="ENOG502RT5U">
    <property type="taxonomic scope" value="Eukaryota"/>
</dbReference>
<name>E3WIS3_CAEEL</name>
<dbReference type="Gene3D" id="2.170.140.10">
    <property type="entry name" value="Chitin binding domain"/>
    <property type="match status" value="1"/>
</dbReference>
<organism evidence="3 4">
    <name type="scientific">Caenorhabditis elegans</name>
    <dbReference type="NCBI Taxonomy" id="6239"/>
    <lineage>
        <taxon>Eukaryota</taxon>
        <taxon>Metazoa</taxon>
        <taxon>Ecdysozoa</taxon>
        <taxon>Nematoda</taxon>
        <taxon>Chromadorea</taxon>
        <taxon>Rhabditida</taxon>
        <taxon>Rhabditina</taxon>
        <taxon>Rhabditomorpha</taxon>
        <taxon>Rhabditoidea</taxon>
        <taxon>Rhabditidae</taxon>
        <taxon>Peloderinae</taxon>
        <taxon>Caenorhabditis</taxon>
    </lineage>
</organism>
<keyword evidence="6" id="KW-1267">Proteomics identification</keyword>
<evidence type="ECO:0000259" key="2">
    <source>
        <dbReference type="Pfam" id="PF01607"/>
    </source>
</evidence>
<dbReference type="RefSeq" id="NP_001248789.2">
    <property type="nucleotide sequence ID" value="NM_001261860.2"/>
</dbReference>
<dbReference type="Proteomes" id="UP000001940">
    <property type="component" value="Chromosome I"/>
</dbReference>
<dbReference type="KEGG" id="cel:CELE_Y48G1C.13"/>
<dbReference type="GO" id="GO:0008061">
    <property type="term" value="F:chitin binding"/>
    <property type="evidence" value="ECO:0007669"/>
    <property type="project" value="InterPro"/>
</dbReference>
<dbReference type="CTD" id="13179121"/>
<dbReference type="GO" id="GO:0005576">
    <property type="term" value="C:extracellular region"/>
    <property type="evidence" value="ECO:0007669"/>
    <property type="project" value="InterPro"/>
</dbReference>
<feature type="signal peptide" evidence="1">
    <location>
        <begin position="1"/>
        <end position="17"/>
    </location>
</feature>
<dbReference type="SUPFAM" id="SSF57625">
    <property type="entry name" value="Invertebrate chitin-binding proteins"/>
    <property type="match status" value="1"/>
</dbReference>
<evidence type="ECO:0000313" key="5">
    <source>
        <dbReference type="WormBase" id="Y48G1C.13"/>
    </source>
</evidence>
<reference evidence="3 4" key="1">
    <citation type="journal article" date="1998" name="Science">
        <title>Genome sequence of the nematode C. elegans: a platform for investigating biology.</title>
        <authorList>
            <consortium name="The C. elegans sequencing consortium"/>
            <person name="Sulson J.E."/>
            <person name="Waterston R."/>
        </authorList>
    </citation>
    <scope>NUCLEOTIDE SEQUENCE [LARGE SCALE GENOMIC DNA]</scope>
    <source>
        <strain evidence="3 4">Bristol N2</strain>
    </source>
</reference>
<keyword evidence="1" id="KW-0732">Signal</keyword>
<dbReference type="PeptideAtlas" id="E3WIS3"/>
<sequence length="94" mass="10488">MLLPIKIFLVAGFLVDGQSTPTKSYPVPNPLNGTCQYDGLAMADPYDPMIFYQCCKYMWFFQTCNDGMVFDKIKLACVPSSGSSQKLAVNQKVF</sequence>
<protein>
    <submittedName>
        <fullName evidence="3">Chitin-binding type-2 domain-containing protein</fullName>
    </submittedName>
</protein>
<dbReference type="EMBL" id="BX284601">
    <property type="protein sequence ID" value="CCD71730.2"/>
    <property type="molecule type" value="Genomic_DNA"/>
</dbReference>
<dbReference type="WormBase" id="Y48G1C.13">
    <property type="protein sequence ID" value="CE49264"/>
    <property type="gene ID" value="WBGene00189949"/>
</dbReference>
<feature type="chain" id="PRO_5003183189" evidence="1">
    <location>
        <begin position="18"/>
        <end position="94"/>
    </location>
</feature>
<dbReference type="PaxDb" id="6239-Y48G1C.13"/>
<dbReference type="AlphaFoldDB" id="E3WIS3"/>
<keyword evidence="4" id="KW-1185">Reference proteome</keyword>
<evidence type="ECO:0000313" key="3">
    <source>
        <dbReference type="EMBL" id="CCD71730.2"/>
    </source>
</evidence>
<dbReference type="InParanoid" id="E3WIS3"/>
<feature type="domain" description="Chitin-binding type-2" evidence="2">
    <location>
        <begin position="38"/>
        <end position="81"/>
    </location>
</feature>
<evidence type="ECO:0000256" key="1">
    <source>
        <dbReference type="SAM" id="SignalP"/>
    </source>
</evidence>
<dbReference type="InterPro" id="IPR002557">
    <property type="entry name" value="Chitin-bd_dom"/>
</dbReference>
<accession>E3WIS3</accession>
<dbReference type="OrthoDB" id="5846329at2759"/>
<proteinExistence type="evidence at protein level"/>
<dbReference type="HOGENOM" id="CLU_2388197_0_0_1"/>
<dbReference type="Bgee" id="WBGene00189949">
    <property type="expression patterns" value="Expressed in adult organism and 2 other cell types or tissues"/>
</dbReference>
<dbReference type="InterPro" id="IPR036508">
    <property type="entry name" value="Chitin-bd_dom_sf"/>
</dbReference>
<evidence type="ECO:0000313" key="4">
    <source>
        <dbReference type="Proteomes" id="UP000001940"/>
    </source>
</evidence>
<evidence type="ECO:0007829" key="6">
    <source>
        <dbReference type="PeptideAtlas" id="E3WIS3"/>
    </source>
</evidence>
<dbReference type="SMR" id="E3WIS3"/>
<gene>
    <name evidence="3" type="ORF">CELE_Y48G1C.13</name>
    <name evidence="3 5" type="ORF">Y48G1C.13</name>
</gene>
<dbReference type="Pfam" id="PF01607">
    <property type="entry name" value="CBM_14"/>
    <property type="match status" value="1"/>
</dbReference>
<dbReference type="AGR" id="WB:WBGene00189949"/>